<evidence type="ECO:0000256" key="3">
    <source>
        <dbReference type="ARBA" id="ARBA00022723"/>
    </source>
</evidence>
<dbReference type="InterPro" id="IPR039361">
    <property type="entry name" value="Cyclin"/>
</dbReference>
<dbReference type="FunFam" id="1.10.472.10:FF:000167">
    <property type="entry name" value="Mitotic cyclin 6"/>
    <property type="match status" value="1"/>
</dbReference>
<dbReference type="InterPro" id="IPR013083">
    <property type="entry name" value="Znf_RING/FYVE/PHD"/>
</dbReference>
<evidence type="ECO:0000313" key="13">
    <source>
        <dbReference type="Proteomes" id="UP000734854"/>
    </source>
</evidence>
<dbReference type="InterPro" id="IPR048258">
    <property type="entry name" value="Cyclins_cyclin-box"/>
</dbReference>
<dbReference type="Gene3D" id="3.30.40.10">
    <property type="entry name" value="Zinc/RING finger domain, C3HC4 (zinc finger)"/>
    <property type="match status" value="1"/>
</dbReference>
<dbReference type="Pfam" id="PF12906">
    <property type="entry name" value="RINGv"/>
    <property type="match status" value="1"/>
</dbReference>
<keyword evidence="2" id="KW-0132">Cell division</keyword>
<dbReference type="SUPFAM" id="SSF47954">
    <property type="entry name" value="Cyclin-like"/>
    <property type="match status" value="2"/>
</dbReference>
<dbReference type="SMART" id="SM00744">
    <property type="entry name" value="RINGv"/>
    <property type="match status" value="1"/>
</dbReference>
<dbReference type="Gene3D" id="1.10.472.10">
    <property type="entry name" value="Cyclin-like"/>
    <property type="match status" value="2"/>
</dbReference>
<evidence type="ECO:0000256" key="7">
    <source>
        <dbReference type="ARBA" id="ARBA00023306"/>
    </source>
</evidence>
<feature type="region of interest" description="Disordered" evidence="9">
    <location>
        <begin position="513"/>
        <end position="561"/>
    </location>
</feature>
<dbReference type="FunFam" id="1.10.472.10:FF:000013">
    <property type="entry name" value="Cyclin A1"/>
    <property type="match status" value="1"/>
</dbReference>
<keyword evidence="10" id="KW-1133">Transmembrane helix</keyword>
<gene>
    <name evidence="12" type="ORF">ZIOFF_002332</name>
</gene>
<evidence type="ECO:0000259" key="11">
    <source>
        <dbReference type="PROSITE" id="PS51292"/>
    </source>
</evidence>
<dbReference type="Pfam" id="PF00134">
    <property type="entry name" value="Cyclin_N"/>
    <property type="match status" value="1"/>
</dbReference>
<keyword evidence="6 8" id="KW-0195">Cyclin</keyword>
<keyword evidence="4" id="KW-0863">Zinc-finger</keyword>
<dbReference type="EMBL" id="JACMSC010000001">
    <property type="protein sequence ID" value="KAG6537245.1"/>
    <property type="molecule type" value="Genomic_DNA"/>
</dbReference>
<dbReference type="GO" id="GO:0051301">
    <property type="term" value="P:cell division"/>
    <property type="evidence" value="ECO:0007669"/>
    <property type="project" value="UniProtKB-KW"/>
</dbReference>
<dbReference type="PROSITE" id="PS51292">
    <property type="entry name" value="ZF_RING_CH"/>
    <property type="match status" value="1"/>
</dbReference>
<dbReference type="InterPro" id="IPR013763">
    <property type="entry name" value="Cyclin-like_dom"/>
</dbReference>
<dbReference type="CDD" id="cd20506">
    <property type="entry name" value="CYCLIN_AtCycA-like_rpt2"/>
    <property type="match status" value="1"/>
</dbReference>
<evidence type="ECO:0000256" key="2">
    <source>
        <dbReference type="ARBA" id="ARBA00022618"/>
    </source>
</evidence>
<evidence type="ECO:0000313" key="12">
    <source>
        <dbReference type="EMBL" id="KAG6537245.1"/>
    </source>
</evidence>
<comment type="similarity">
    <text evidence="1">Belongs to the cyclin family. Cyclin AB subfamily.</text>
</comment>
<dbReference type="InterPro" id="IPR004367">
    <property type="entry name" value="Cyclin_C-dom"/>
</dbReference>
<dbReference type="PROSITE" id="PS00292">
    <property type="entry name" value="CYCLINS"/>
    <property type="match status" value="1"/>
</dbReference>
<comment type="caution">
    <text evidence="12">The sequence shown here is derived from an EMBL/GenBank/DDBJ whole genome shotgun (WGS) entry which is preliminary data.</text>
</comment>
<dbReference type="Pfam" id="PF02984">
    <property type="entry name" value="Cyclin_C"/>
    <property type="match status" value="1"/>
</dbReference>
<accession>A0A8J5ILQ6</accession>
<keyword evidence="3" id="KW-0479">Metal-binding</keyword>
<proteinExistence type="inferred from homology"/>
<dbReference type="SMART" id="SM00385">
    <property type="entry name" value="CYCLIN"/>
    <property type="match status" value="2"/>
</dbReference>
<dbReference type="InterPro" id="IPR036915">
    <property type="entry name" value="Cyclin-like_sf"/>
</dbReference>
<feature type="compositionally biased region" description="Basic and acidic residues" evidence="9">
    <location>
        <begin position="36"/>
        <end position="45"/>
    </location>
</feature>
<dbReference type="InterPro" id="IPR011016">
    <property type="entry name" value="Znf_RING-CH"/>
</dbReference>
<sequence length="746" mass="82433">MYSSYGDLPGMEGAAKLQDARAEKGEKRVALRDISKESNVLRDTPRPVGAKGENAHATRSIARLKKGVSASHCDSGSSRNSSYISATIKPSVIVSSDTSSLPQNSVHKPTFVACLAPCTTLKSPNFSVDSVSSMSTCNSIRSPEFEYIDNRDSLAMTLESRENENRSISENVAIEESKLKSNGSMLMGADIVDVDTNNDPQFCSALACDIYQNLRNAETKKRPSIDFMETIQKDINANMRSILIEWLVEIAEEYRMVPDTLYLTVNYIDRYLSGNEINRQELQLLGAACMLIAAKYEEACAPEGEDLCYMTDNTYSIDELLQMEFKVLTYLKFEMTVPTAKCFLRRFVRAAQGSDELPTLQLEFLASYVAELSLLEYSMIRYAPSLVAASAVFLARFILQPTKTPWNATLSHYTLYKPSELSDCIKALHGLLCTSACNGLPAIREKYSQHKYKFVAKKYCPASIPSEFFRDNTKVWKCDLQQRFSPVILQKLEIRSPCFIRILKPNRVSASNSGLLRGKDSNLQRAMAQKGEESYRDVEKGPQDTHSSGGDQHGFGFSDAEGHSWPSPNGAKCGSSARCGCRLSSASGSEIDGLREPCRKSCVSGLETSLDDDPEAKEDVDKGERDCRICHLSLEKAAPESGVAIVLGCSCKDDLGAAHKQCAETWFKIKGNKTCEICGSIAQNVNGVSETEVVEQLTEASSSTPQATLPLETQGFWQGHRFLKFLLACLVLTFVVSWLFHFNMPG</sequence>
<keyword evidence="7" id="KW-0131">Cell cycle</keyword>
<protein>
    <recommendedName>
        <fullName evidence="11">RING-CH-type domain-containing protein</fullName>
    </recommendedName>
</protein>
<dbReference type="CDD" id="cd16495">
    <property type="entry name" value="RING_CH-C4HC3_MARCH"/>
    <property type="match status" value="1"/>
</dbReference>
<organism evidence="12 13">
    <name type="scientific">Zingiber officinale</name>
    <name type="common">Ginger</name>
    <name type="synonym">Amomum zingiber</name>
    <dbReference type="NCBI Taxonomy" id="94328"/>
    <lineage>
        <taxon>Eukaryota</taxon>
        <taxon>Viridiplantae</taxon>
        <taxon>Streptophyta</taxon>
        <taxon>Embryophyta</taxon>
        <taxon>Tracheophyta</taxon>
        <taxon>Spermatophyta</taxon>
        <taxon>Magnoliopsida</taxon>
        <taxon>Liliopsida</taxon>
        <taxon>Zingiberales</taxon>
        <taxon>Zingiberaceae</taxon>
        <taxon>Zingiber</taxon>
    </lineage>
</organism>
<feature type="transmembrane region" description="Helical" evidence="10">
    <location>
        <begin position="722"/>
        <end position="740"/>
    </location>
</feature>
<evidence type="ECO:0000256" key="10">
    <source>
        <dbReference type="SAM" id="Phobius"/>
    </source>
</evidence>
<name>A0A8J5ILQ6_ZINOF</name>
<keyword evidence="10" id="KW-0472">Membrane</keyword>
<evidence type="ECO:0000256" key="5">
    <source>
        <dbReference type="ARBA" id="ARBA00022833"/>
    </source>
</evidence>
<keyword evidence="13" id="KW-1185">Reference proteome</keyword>
<dbReference type="SUPFAM" id="SSF57850">
    <property type="entry name" value="RING/U-box"/>
    <property type="match status" value="1"/>
</dbReference>
<evidence type="ECO:0000256" key="9">
    <source>
        <dbReference type="SAM" id="MobiDB-lite"/>
    </source>
</evidence>
<dbReference type="InterPro" id="IPR006671">
    <property type="entry name" value="Cyclin_N"/>
</dbReference>
<evidence type="ECO:0000256" key="6">
    <source>
        <dbReference type="ARBA" id="ARBA00023127"/>
    </source>
</evidence>
<dbReference type="PANTHER" id="PTHR10177">
    <property type="entry name" value="CYCLINS"/>
    <property type="match status" value="1"/>
</dbReference>
<dbReference type="Proteomes" id="UP000734854">
    <property type="component" value="Unassembled WGS sequence"/>
</dbReference>
<evidence type="ECO:0000256" key="4">
    <source>
        <dbReference type="ARBA" id="ARBA00022771"/>
    </source>
</evidence>
<dbReference type="AlphaFoldDB" id="A0A8J5ILQ6"/>
<evidence type="ECO:0000256" key="1">
    <source>
        <dbReference type="ARBA" id="ARBA00006955"/>
    </source>
</evidence>
<dbReference type="GO" id="GO:0008270">
    <property type="term" value="F:zinc ion binding"/>
    <property type="evidence" value="ECO:0007669"/>
    <property type="project" value="UniProtKB-KW"/>
</dbReference>
<feature type="region of interest" description="Disordered" evidence="9">
    <location>
        <begin position="36"/>
        <end position="58"/>
    </location>
</feature>
<dbReference type="SMART" id="SM01332">
    <property type="entry name" value="Cyclin_C"/>
    <property type="match status" value="1"/>
</dbReference>
<feature type="compositionally biased region" description="Basic and acidic residues" evidence="9">
    <location>
        <begin position="530"/>
        <end position="543"/>
    </location>
</feature>
<keyword evidence="5" id="KW-0862">Zinc</keyword>
<evidence type="ECO:0000256" key="8">
    <source>
        <dbReference type="RuleBase" id="RU000383"/>
    </source>
</evidence>
<keyword evidence="10" id="KW-0812">Transmembrane</keyword>
<reference evidence="12 13" key="1">
    <citation type="submission" date="2020-08" db="EMBL/GenBank/DDBJ databases">
        <title>Plant Genome Project.</title>
        <authorList>
            <person name="Zhang R.-G."/>
        </authorList>
    </citation>
    <scope>NUCLEOTIDE SEQUENCE [LARGE SCALE GENOMIC DNA]</scope>
    <source>
        <tissue evidence="12">Rhizome</tissue>
    </source>
</reference>
<feature type="domain" description="RING-CH-type" evidence="11">
    <location>
        <begin position="619"/>
        <end position="685"/>
    </location>
</feature>